<organism evidence="1 3">
    <name type="scientific">Acanthaster planci</name>
    <name type="common">Crown-of-thorns starfish</name>
    <dbReference type="NCBI Taxonomy" id="133434"/>
    <lineage>
        <taxon>Eukaryota</taxon>
        <taxon>Metazoa</taxon>
        <taxon>Echinodermata</taxon>
        <taxon>Eleutherozoa</taxon>
        <taxon>Asterozoa</taxon>
        <taxon>Asteroidea</taxon>
        <taxon>Valvatacea</taxon>
        <taxon>Valvatida</taxon>
        <taxon>Acanthasteridae</taxon>
        <taxon>Acanthaster</taxon>
    </lineage>
</organism>
<dbReference type="Proteomes" id="UP000694845">
    <property type="component" value="Unplaced"/>
</dbReference>
<protein>
    <submittedName>
        <fullName evidence="2 3">Uncharacterized protein LOC110990243 isoform X1</fullName>
    </submittedName>
</protein>
<dbReference type="RefSeq" id="XP_022110826.1">
    <property type="nucleotide sequence ID" value="XM_022255134.1"/>
</dbReference>
<evidence type="ECO:0000313" key="3">
    <source>
        <dbReference type="RefSeq" id="XP_022110826.1"/>
    </source>
</evidence>
<keyword evidence="1" id="KW-1185">Reference proteome</keyword>
<name>A0A8B8A4H2_ACAPL</name>
<gene>
    <name evidence="2 3" type="primary">LOC110990243</name>
</gene>
<reference evidence="2 3" key="1">
    <citation type="submission" date="2025-04" db="UniProtKB">
        <authorList>
            <consortium name="RefSeq"/>
        </authorList>
    </citation>
    <scope>IDENTIFICATION</scope>
</reference>
<evidence type="ECO:0000313" key="2">
    <source>
        <dbReference type="RefSeq" id="XP_022110825.1"/>
    </source>
</evidence>
<evidence type="ECO:0000313" key="1">
    <source>
        <dbReference type="Proteomes" id="UP000694845"/>
    </source>
</evidence>
<accession>A0A8B8A4H2</accession>
<proteinExistence type="predicted"/>
<dbReference type="AlphaFoldDB" id="A0A8B8A4H2"/>
<dbReference type="RefSeq" id="XP_022110825.1">
    <property type="nucleotide sequence ID" value="XM_022255133.1"/>
</dbReference>
<dbReference type="GeneID" id="110990243"/>
<dbReference type="KEGG" id="aplc:110990243"/>
<sequence>MPVIARSLQQHELVEEQNPVNDIHMSPARKLMYDKGRHISEFQKRLVNRGDSGGRCWRFLPYITFPYSLNCPPHALTSVGQQLDFGRQVLELWHKASHGPTTRNRKKAKSAATKLEKATEKKGVEKSARLPYYINVDILVELMHTVQVRYTNHVFHVDMKKIIGLLTGRDDNEKLHNAEAALGRQINLRAVESALWTLTREKSSSR</sequence>